<reference evidence="2 3" key="1">
    <citation type="submission" date="2019-07" db="EMBL/GenBank/DDBJ databases">
        <title>Finished genome of Venturia effusa.</title>
        <authorList>
            <person name="Young C.A."/>
            <person name="Cox M.P."/>
            <person name="Ganley A.R.D."/>
            <person name="David W.J."/>
        </authorList>
    </citation>
    <scope>NUCLEOTIDE SEQUENCE [LARGE SCALE GENOMIC DNA]</scope>
    <source>
        <strain evidence="3">albino</strain>
    </source>
</reference>
<dbReference type="GO" id="GO:0004674">
    <property type="term" value="F:protein serine/threonine kinase activity"/>
    <property type="evidence" value="ECO:0007669"/>
    <property type="project" value="TreeGrafter"/>
</dbReference>
<dbReference type="CDD" id="cd00180">
    <property type="entry name" value="PKc"/>
    <property type="match status" value="1"/>
</dbReference>
<gene>
    <name evidence="2" type="ORF">FKW77_001887</name>
</gene>
<sequence>MSKRPYHHIEVVGDKDTRPIKFRKTLVPNVPILQIPTPERSLGTATASTTASKSDPYYEIPQKYSLVTTVRTLGTGGQARAVLCRGSGGELFVVKFFKRSKYAIREAEIIRQIHGSAGAAAHSLTLNHPRIVGLQDGPYNNFPGHITTSEGPEWAILLEYAKGHTLTNCKSEYMKQSRAVPEMLIWKYFYQMAEALAFMHWGYGTKEFDSKKPYRRQYSFVHRDLKPCNVLRTSTTMVASTTSSNHSSKATDPFPDIQLCDFGMSGKITKAQFNDVKTGGSEYWQPQEQCQSPNLAGPAQDVWAMGAIIHYLALGEPPCDGLNPALPLEQGSNWRASLPRKATSISTRPQDRTAMFKNVNPGGLRTEFHKADADKKWGGTYSKLLNHYMQRCLELKPGERATSWDVVKEIGPVYTELMMKCKGNPGGFARRVRNLSV</sequence>
<keyword evidence="3" id="KW-1185">Reference proteome</keyword>
<dbReference type="GO" id="GO:0044773">
    <property type="term" value="P:mitotic DNA damage checkpoint signaling"/>
    <property type="evidence" value="ECO:0007669"/>
    <property type="project" value="TreeGrafter"/>
</dbReference>
<dbReference type="Gene3D" id="1.10.510.10">
    <property type="entry name" value="Transferase(Phosphotransferase) domain 1"/>
    <property type="match status" value="1"/>
</dbReference>
<dbReference type="STRING" id="50376.A0A517LQW1"/>
<dbReference type="AlphaFoldDB" id="A0A517LQW1"/>
<dbReference type="InterPro" id="IPR011009">
    <property type="entry name" value="Kinase-like_dom_sf"/>
</dbReference>
<dbReference type="PANTHER" id="PTHR44167:SF24">
    <property type="entry name" value="SERINE_THREONINE-PROTEIN KINASE CHK2"/>
    <property type="match status" value="1"/>
</dbReference>
<organism evidence="2 3">
    <name type="scientific">Venturia effusa</name>
    <dbReference type="NCBI Taxonomy" id="50376"/>
    <lineage>
        <taxon>Eukaryota</taxon>
        <taxon>Fungi</taxon>
        <taxon>Dikarya</taxon>
        <taxon>Ascomycota</taxon>
        <taxon>Pezizomycotina</taxon>
        <taxon>Dothideomycetes</taxon>
        <taxon>Pleosporomycetidae</taxon>
        <taxon>Venturiales</taxon>
        <taxon>Venturiaceae</taxon>
        <taxon>Venturia</taxon>
    </lineage>
</organism>
<dbReference type="PROSITE" id="PS50011">
    <property type="entry name" value="PROTEIN_KINASE_DOM"/>
    <property type="match status" value="1"/>
</dbReference>
<protein>
    <recommendedName>
        <fullName evidence="1">Protein kinase domain-containing protein</fullName>
    </recommendedName>
</protein>
<dbReference type="OrthoDB" id="310217at2759"/>
<dbReference type="GO" id="GO:0005634">
    <property type="term" value="C:nucleus"/>
    <property type="evidence" value="ECO:0007669"/>
    <property type="project" value="TreeGrafter"/>
</dbReference>
<dbReference type="EMBL" id="CP042203">
    <property type="protein sequence ID" value="QDS77973.1"/>
    <property type="molecule type" value="Genomic_DNA"/>
</dbReference>
<dbReference type="PANTHER" id="PTHR44167">
    <property type="entry name" value="OVARIAN-SPECIFIC SERINE/THREONINE-PROTEIN KINASE LOK-RELATED"/>
    <property type="match status" value="1"/>
</dbReference>
<evidence type="ECO:0000313" key="3">
    <source>
        <dbReference type="Proteomes" id="UP000316270"/>
    </source>
</evidence>
<feature type="domain" description="Protein kinase" evidence="1">
    <location>
        <begin position="67"/>
        <end position="414"/>
    </location>
</feature>
<name>A0A517LQW1_9PEZI</name>
<evidence type="ECO:0000259" key="1">
    <source>
        <dbReference type="PROSITE" id="PS50011"/>
    </source>
</evidence>
<evidence type="ECO:0000313" key="2">
    <source>
        <dbReference type="EMBL" id="QDS77973.1"/>
    </source>
</evidence>
<dbReference type="InterPro" id="IPR000719">
    <property type="entry name" value="Prot_kinase_dom"/>
</dbReference>
<proteinExistence type="predicted"/>
<dbReference type="GO" id="GO:0005524">
    <property type="term" value="F:ATP binding"/>
    <property type="evidence" value="ECO:0007669"/>
    <property type="project" value="InterPro"/>
</dbReference>
<dbReference type="SMART" id="SM00220">
    <property type="entry name" value="S_TKc"/>
    <property type="match status" value="1"/>
</dbReference>
<dbReference type="SUPFAM" id="SSF56112">
    <property type="entry name" value="Protein kinase-like (PK-like)"/>
    <property type="match status" value="1"/>
</dbReference>
<accession>A0A517LQW1</accession>
<dbReference type="Pfam" id="PF00069">
    <property type="entry name" value="Pkinase"/>
    <property type="match status" value="1"/>
</dbReference>
<dbReference type="Proteomes" id="UP000316270">
    <property type="component" value="Chromosome 19"/>
</dbReference>